<feature type="chain" id="PRO_5013023406" evidence="2">
    <location>
        <begin position="16"/>
        <end position="70"/>
    </location>
</feature>
<evidence type="ECO:0000313" key="3">
    <source>
        <dbReference type="EMBL" id="OMJ80488.1"/>
    </source>
</evidence>
<accession>A0A1R2BUL1</accession>
<dbReference type="AlphaFoldDB" id="A0A1R2BUL1"/>
<dbReference type="EMBL" id="MPUH01000421">
    <property type="protein sequence ID" value="OMJ80488.1"/>
    <property type="molecule type" value="Genomic_DNA"/>
</dbReference>
<reference evidence="3 4" key="1">
    <citation type="submission" date="2016-11" db="EMBL/GenBank/DDBJ databases">
        <title>The macronuclear genome of Stentor coeruleus: a giant cell with tiny introns.</title>
        <authorList>
            <person name="Slabodnick M."/>
            <person name="Ruby J.G."/>
            <person name="Reiff S.B."/>
            <person name="Swart E.C."/>
            <person name="Gosai S."/>
            <person name="Prabakaran S."/>
            <person name="Witkowska E."/>
            <person name="Larue G.E."/>
            <person name="Fisher S."/>
            <person name="Freeman R.M."/>
            <person name="Gunawardena J."/>
            <person name="Chu W."/>
            <person name="Stover N.A."/>
            <person name="Gregory B.D."/>
            <person name="Nowacki M."/>
            <person name="Derisi J."/>
            <person name="Roy S.W."/>
            <person name="Marshall W.F."/>
            <person name="Sood P."/>
        </authorList>
    </citation>
    <scope>NUCLEOTIDE SEQUENCE [LARGE SCALE GENOMIC DNA]</scope>
    <source>
        <strain evidence="3">WM001</strain>
    </source>
</reference>
<name>A0A1R2BUL1_9CILI</name>
<keyword evidence="4" id="KW-1185">Reference proteome</keyword>
<protein>
    <submittedName>
        <fullName evidence="3">Uncharacterized protein</fullName>
    </submittedName>
</protein>
<feature type="signal peptide" evidence="2">
    <location>
        <begin position="1"/>
        <end position="15"/>
    </location>
</feature>
<feature type="coiled-coil region" evidence="1">
    <location>
        <begin position="25"/>
        <end position="52"/>
    </location>
</feature>
<sequence length="70" mass="7864">MKTVVWLCLLTLCLAVKNSQEPTILATTTVSLQELLEKIEKITEELAQESQIELPLDLPQINISDDKTPE</sequence>
<dbReference type="Proteomes" id="UP000187209">
    <property type="component" value="Unassembled WGS sequence"/>
</dbReference>
<evidence type="ECO:0000256" key="1">
    <source>
        <dbReference type="SAM" id="Coils"/>
    </source>
</evidence>
<gene>
    <name evidence="3" type="ORF">SteCoe_19237</name>
</gene>
<keyword evidence="1" id="KW-0175">Coiled coil</keyword>
<evidence type="ECO:0000256" key="2">
    <source>
        <dbReference type="SAM" id="SignalP"/>
    </source>
</evidence>
<comment type="caution">
    <text evidence="3">The sequence shown here is derived from an EMBL/GenBank/DDBJ whole genome shotgun (WGS) entry which is preliminary data.</text>
</comment>
<proteinExistence type="predicted"/>
<evidence type="ECO:0000313" key="4">
    <source>
        <dbReference type="Proteomes" id="UP000187209"/>
    </source>
</evidence>
<keyword evidence="2" id="KW-0732">Signal</keyword>
<organism evidence="3 4">
    <name type="scientific">Stentor coeruleus</name>
    <dbReference type="NCBI Taxonomy" id="5963"/>
    <lineage>
        <taxon>Eukaryota</taxon>
        <taxon>Sar</taxon>
        <taxon>Alveolata</taxon>
        <taxon>Ciliophora</taxon>
        <taxon>Postciliodesmatophora</taxon>
        <taxon>Heterotrichea</taxon>
        <taxon>Heterotrichida</taxon>
        <taxon>Stentoridae</taxon>
        <taxon>Stentor</taxon>
    </lineage>
</organism>